<evidence type="ECO:0000256" key="7">
    <source>
        <dbReference type="ARBA" id="ARBA00023170"/>
    </source>
</evidence>
<evidence type="ECO:0000256" key="5">
    <source>
        <dbReference type="ARBA" id="ARBA00023040"/>
    </source>
</evidence>
<comment type="subcellular location">
    <subcellularLocation>
        <location evidence="1">Cell membrane</location>
        <topology evidence="1">Multi-pass membrane protein</topology>
    </subcellularLocation>
</comment>
<dbReference type="Proteomes" id="UP000002279">
    <property type="component" value="Chromosome X1"/>
</dbReference>
<dbReference type="Ensembl" id="ENSOANT00000025208.3">
    <property type="protein sequence ID" value="ENSOANP00000026738.2"/>
    <property type="gene ID" value="ENSOANG00000016065.3"/>
</dbReference>
<proteinExistence type="predicted"/>
<name>F7ERM7_ORNAN</name>
<evidence type="ECO:0000256" key="6">
    <source>
        <dbReference type="ARBA" id="ARBA00023136"/>
    </source>
</evidence>
<feature type="transmembrane region" description="Helical" evidence="9">
    <location>
        <begin position="121"/>
        <end position="144"/>
    </location>
</feature>
<protein>
    <recommendedName>
        <fullName evidence="10">G-protein coupled receptors family 1 profile domain-containing protein</fullName>
    </recommendedName>
</protein>
<reference evidence="11 12" key="1">
    <citation type="journal article" date="2008" name="Nature">
        <title>Genome analysis of the platypus reveals unique signatures of evolution.</title>
        <authorList>
            <person name="Warren W.C."/>
            <person name="Hillier L.W."/>
            <person name="Marshall Graves J.A."/>
            <person name="Birney E."/>
            <person name="Ponting C.P."/>
            <person name="Grutzner F."/>
            <person name="Belov K."/>
            <person name="Miller W."/>
            <person name="Clarke L."/>
            <person name="Chinwalla A.T."/>
            <person name="Yang S.P."/>
            <person name="Heger A."/>
            <person name="Locke D.P."/>
            <person name="Miethke P."/>
            <person name="Waters P.D."/>
            <person name="Veyrunes F."/>
            <person name="Fulton L."/>
            <person name="Fulton B."/>
            <person name="Graves T."/>
            <person name="Wallis J."/>
            <person name="Puente X.S."/>
            <person name="Lopez-Otin C."/>
            <person name="Ordonez G.R."/>
            <person name="Eichler E.E."/>
            <person name="Chen L."/>
            <person name="Cheng Z."/>
            <person name="Deakin J.E."/>
            <person name="Alsop A."/>
            <person name="Thompson K."/>
            <person name="Kirby P."/>
            <person name="Papenfuss A.T."/>
            <person name="Wakefield M.J."/>
            <person name="Olender T."/>
            <person name="Lancet D."/>
            <person name="Huttley G.A."/>
            <person name="Smit A.F."/>
            <person name="Pask A."/>
            <person name="Temple-Smith P."/>
            <person name="Batzer M.A."/>
            <person name="Walker J.A."/>
            <person name="Konkel M.K."/>
            <person name="Harris R.S."/>
            <person name="Whittington C.M."/>
            <person name="Wong E.S."/>
            <person name="Gemmell N.J."/>
            <person name="Buschiazzo E."/>
            <person name="Vargas Jentzsch I.M."/>
            <person name="Merkel A."/>
            <person name="Schmitz J."/>
            <person name="Zemann A."/>
            <person name="Churakov G."/>
            <person name="Kriegs J.O."/>
            <person name="Brosius J."/>
            <person name="Murchison E.P."/>
            <person name="Sachidanandam R."/>
            <person name="Smith C."/>
            <person name="Hannon G.J."/>
            <person name="Tsend-Ayush E."/>
            <person name="McMillan D."/>
            <person name="Attenborough R."/>
            <person name="Rens W."/>
            <person name="Ferguson-Smith M."/>
            <person name="Lefevre C.M."/>
            <person name="Sharp J.A."/>
            <person name="Nicholas K.R."/>
            <person name="Ray D.A."/>
            <person name="Kube M."/>
            <person name="Reinhardt R."/>
            <person name="Pringle T.H."/>
            <person name="Taylor J."/>
            <person name="Jones R.C."/>
            <person name="Nixon B."/>
            <person name="Dacheux J.L."/>
            <person name="Niwa H."/>
            <person name="Sekita Y."/>
            <person name="Huang X."/>
            <person name="Stark A."/>
            <person name="Kheradpour P."/>
            <person name="Kellis M."/>
            <person name="Flicek P."/>
            <person name="Chen Y."/>
            <person name="Webber C."/>
            <person name="Hardison R."/>
            <person name="Nelson J."/>
            <person name="Hallsworth-Pepin K."/>
            <person name="Delehaunty K."/>
            <person name="Markovic C."/>
            <person name="Minx P."/>
            <person name="Feng Y."/>
            <person name="Kremitzki C."/>
            <person name="Mitreva M."/>
            <person name="Glasscock J."/>
            <person name="Wylie T."/>
            <person name="Wohldmann P."/>
            <person name="Thiru P."/>
            <person name="Nhan M.N."/>
            <person name="Pohl C.S."/>
            <person name="Smith S.M."/>
            <person name="Hou S."/>
            <person name="Nefedov M."/>
            <person name="de Jong P.J."/>
            <person name="Renfree M.B."/>
            <person name="Mardis E.R."/>
            <person name="Wilson R.K."/>
        </authorList>
    </citation>
    <scope>NUCLEOTIDE SEQUENCE [LARGE SCALE GENOMIC DNA]</scope>
    <source>
        <strain evidence="11 12">Glennie</strain>
    </source>
</reference>
<dbReference type="eggNOG" id="ENOG502T9JZ">
    <property type="taxonomic scope" value="Eukaryota"/>
</dbReference>
<evidence type="ECO:0000256" key="4">
    <source>
        <dbReference type="ARBA" id="ARBA00022989"/>
    </source>
</evidence>
<feature type="transmembrane region" description="Helical" evidence="9">
    <location>
        <begin position="23"/>
        <end position="45"/>
    </location>
</feature>
<keyword evidence="7" id="KW-0675">Receptor</keyword>
<evidence type="ECO:0000256" key="9">
    <source>
        <dbReference type="SAM" id="Phobius"/>
    </source>
</evidence>
<dbReference type="InterPro" id="IPR017452">
    <property type="entry name" value="GPCR_Rhodpsn_7TM"/>
</dbReference>
<evidence type="ECO:0000313" key="12">
    <source>
        <dbReference type="Proteomes" id="UP000002279"/>
    </source>
</evidence>
<keyword evidence="2" id="KW-1003">Cell membrane</keyword>
<reference evidence="11" key="2">
    <citation type="submission" date="2025-08" db="UniProtKB">
        <authorList>
            <consortium name="Ensembl"/>
        </authorList>
    </citation>
    <scope>IDENTIFICATION</scope>
    <source>
        <strain evidence="11">Glennie</strain>
    </source>
</reference>
<dbReference type="PANTHER" id="PTHR48001">
    <property type="entry name" value="OLFACTORY RECEPTOR"/>
    <property type="match status" value="1"/>
</dbReference>
<dbReference type="PROSITE" id="PS50262">
    <property type="entry name" value="G_PROTEIN_RECEP_F1_2"/>
    <property type="match status" value="1"/>
</dbReference>
<dbReference type="InParanoid" id="F7ERM7"/>
<keyword evidence="6 9" id="KW-0472">Membrane</keyword>
<dbReference type="FunFam" id="1.20.1070.10:FF:000015">
    <property type="entry name" value="Olfactory receptor"/>
    <property type="match status" value="1"/>
</dbReference>
<evidence type="ECO:0000256" key="2">
    <source>
        <dbReference type="ARBA" id="ARBA00022475"/>
    </source>
</evidence>
<dbReference type="AlphaFoldDB" id="F7ERM7"/>
<dbReference type="GO" id="GO:0004930">
    <property type="term" value="F:G protein-coupled receptor activity"/>
    <property type="evidence" value="ECO:0007669"/>
    <property type="project" value="UniProtKB-KW"/>
</dbReference>
<dbReference type="GO" id="GO:0004984">
    <property type="term" value="F:olfactory receptor activity"/>
    <property type="evidence" value="ECO:0007669"/>
    <property type="project" value="InterPro"/>
</dbReference>
<keyword evidence="8" id="KW-0807">Transducer</keyword>
<keyword evidence="3 9" id="KW-0812">Transmembrane</keyword>
<dbReference type="Pfam" id="PF13853">
    <property type="entry name" value="7tm_4"/>
    <property type="match status" value="1"/>
</dbReference>
<dbReference type="STRING" id="9258.ENSOANP00000026738"/>
<feature type="domain" description="G-protein coupled receptors family 1 profile" evidence="10">
    <location>
        <begin position="1"/>
        <end position="173"/>
    </location>
</feature>
<keyword evidence="5" id="KW-0297">G-protein coupled receptor</keyword>
<organism evidence="11 12">
    <name type="scientific">Ornithorhynchus anatinus</name>
    <name type="common">Duckbill platypus</name>
    <dbReference type="NCBI Taxonomy" id="9258"/>
    <lineage>
        <taxon>Eukaryota</taxon>
        <taxon>Metazoa</taxon>
        <taxon>Chordata</taxon>
        <taxon>Craniata</taxon>
        <taxon>Vertebrata</taxon>
        <taxon>Euteleostomi</taxon>
        <taxon>Mammalia</taxon>
        <taxon>Monotremata</taxon>
        <taxon>Ornithorhynchidae</taxon>
        <taxon>Ornithorhynchus</taxon>
    </lineage>
</organism>
<dbReference type="InterPro" id="IPR000725">
    <property type="entry name" value="Olfact_rcpt"/>
</dbReference>
<dbReference type="OMA" id="CMYVVMA"/>
<evidence type="ECO:0000256" key="1">
    <source>
        <dbReference type="ARBA" id="ARBA00004651"/>
    </source>
</evidence>
<evidence type="ECO:0000259" key="10">
    <source>
        <dbReference type="PROSITE" id="PS50262"/>
    </source>
</evidence>
<keyword evidence="12" id="KW-1185">Reference proteome</keyword>
<feature type="transmembrane region" description="Helical" evidence="9">
    <location>
        <begin position="156"/>
        <end position="175"/>
    </location>
</feature>
<evidence type="ECO:0000256" key="8">
    <source>
        <dbReference type="ARBA" id="ARBA00023224"/>
    </source>
</evidence>
<dbReference type="PRINTS" id="PR00245">
    <property type="entry name" value="OLFACTORYR"/>
</dbReference>
<dbReference type="HOGENOM" id="CLU_012526_3_1_1"/>
<dbReference type="GO" id="GO:0005886">
    <property type="term" value="C:plasma membrane"/>
    <property type="evidence" value="ECO:0007669"/>
    <property type="project" value="UniProtKB-SubCell"/>
</dbReference>
<feature type="transmembrane region" description="Helical" evidence="9">
    <location>
        <begin position="81"/>
        <end position="109"/>
    </location>
</feature>
<accession>F7ERM7</accession>
<dbReference type="GeneTree" id="ENSGT00940000163044"/>
<evidence type="ECO:0000313" key="11">
    <source>
        <dbReference type="Ensembl" id="ENSOANP00000026738.2"/>
    </source>
</evidence>
<dbReference type="SUPFAM" id="SSF81321">
    <property type="entry name" value="Family A G protein-coupled receptor-like"/>
    <property type="match status" value="1"/>
</dbReference>
<keyword evidence="4 9" id="KW-1133">Transmembrane helix</keyword>
<evidence type="ECO:0000256" key="3">
    <source>
        <dbReference type="ARBA" id="ARBA00022692"/>
    </source>
</evidence>
<sequence length="196" mass="21618">MAYDRFVAICHPLHYTSIMNARLCVQLVALPWIFSGLISLAHTILMSRLNFCAANELPHFFCDLTPLLRLSCSDTTANETLVFIVGAAVIATPFVCILASYARIVLAILKVPSAGGRKRAFSTCSSHLSVVFLFYGTTIGVYLSPSSGHSALKDKASAVMYTVVTPTLNPFIYSLRNKDMKRALRKVFYKKVDISQ</sequence>
<reference evidence="11" key="3">
    <citation type="submission" date="2025-09" db="UniProtKB">
        <authorList>
            <consortium name="Ensembl"/>
        </authorList>
    </citation>
    <scope>IDENTIFICATION</scope>
    <source>
        <strain evidence="11">Glennie</strain>
    </source>
</reference>
<dbReference type="Gene3D" id="1.20.1070.10">
    <property type="entry name" value="Rhodopsin 7-helix transmembrane proteins"/>
    <property type="match status" value="1"/>
</dbReference>